<evidence type="ECO:0000259" key="1">
    <source>
        <dbReference type="PROSITE" id="PS50146"/>
    </source>
</evidence>
<evidence type="ECO:0000313" key="2">
    <source>
        <dbReference type="EMBL" id="MDO1581601.1"/>
    </source>
</evidence>
<organism evidence="2 3">
    <name type="scientific">Rhizobium oryzicola</name>
    <dbReference type="NCBI Taxonomy" id="1232668"/>
    <lineage>
        <taxon>Bacteria</taxon>
        <taxon>Pseudomonadati</taxon>
        <taxon>Pseudomonadota</taxon>
        <taxon>Alphaproteobacteria</taxon>
        <taxon>Hyphomicrobiales</taxon>
        <taxon>Rhizobiaceae</taxon>
        <taxon>Rhizobium/Agrobacterium group</taxon>
        <taxon>Rhizobium</taxon>
    </lineage>
</organism>
<dbReference type="InterPro" id="IPR016064">
    <property type="entry name" value="NAD/diacylglycerol_kinase_sf"/>
</dbReference>
<keyword evidence="2" id="KW-0808">Transferase</keyword>
<protein>
    <submittedName>
        <fullName evidence="2">Diacylglycerol kinase family lipid kinase</fullName>
    </submittedName>
</protein>
<name>A0ABT8SUA4_9HYPH</name>
<keyword evidence="2" id="KW-0418">Kinase</keyword>
<accession>A0ABT8SUA4</accession>
<reference evidence="2" key="1">
    <citation type="journal article" date="2015" name="Int. J. Syst. Evol. Microbiol.">
        <title>Rhizobium oryzicola sp. nov., potential plant-growth-promoting endophytic bacteria isolated from rice roots.</title>
        <authorList>
            <person name="Zhang X.X."/>
            <person name="Gao J.S."/>
            <person name="Cao Y.H."/>
            <person name="Sheirdil R.A."/>
            <person name="Wang X.C."/>
            <person name="Zhang L."/>
        </authorList>
    </citation>
    <scope>NUCLEOTIDE SEQUENCE</scope>
    <source>
        <strain evidence="2">05753</strain>
    </source>
</reference>
<dbReference type="Gene3D" id="3.40.50.10330">
    <property type="entry name" value="Probable inorganic polyphosphate/atp-NAD kinase, domain 1"/>
    <property type="match status" value="1"/>
</dbReference>
<reference evidence="2" key="2">
    <citation type="submission" date="2023-07" db="EMBL/GenBank/DDBJ databases">
        <authorList>
            <person name="Sun H."/>
        </authorList>
    </citation>
    <scope>NUCLEOTIDE SEQUENCE</scope>
    <source>
        <strain evidence="2">05753</strain>
    </source>
</reference>
<proteinExistence type="predicted"/>
<comment type="caution">
    <text evidence="2">The sequence shown here is derived from an EMBL/GenBank/DDBJ whole genome shotgun (WGS) entry which is preliminary data.</text>
</comment>
<dbReference type="Pfam" id="PF00781">
    <property type="entry name" value="DAGK_cat"/>
    <property type="match status" value="1"/>
</dbReference>
<dbReference type="GO" id="GO:0016301">
    <property type="term" value="F:kinase activity"/>
    <property type="evidence" value="ECO:0007669"/>
    <property type="project" value="UniProtKB-KW"/>
</dbReference>
<dbReference type="RefSeq" id="WP_302075700.1">
    <property type="nucleotide sequence ID" value="NZ_JAUKWQ010000001.1"/>
</dbReference>
<dbReference type="PANTHER" id="PTHR30492:SF0">
    <property type="entry name" value="METHYLGLYOXAL SYNTHASE"/>
    <property type="match status" value="1"/>
</dbReference>
<gene>
    <name evidence="2" type="ORF">Q2T52_05765</name>
</gene>
<dbReference type="PROSITE" id="PS50146">
    <property type="entry name" value="DAGK"/>
    <property type="match status" value="1"/>
</dbReference>
<dbReference type="InterPro" id="IPR004363">
    <property type="entry name" value="Methylgl_synth"/>
</dbReference>
<dbReference type="SUPFAM" id="SSF111331">
    <property type="entry name" value="NAD kinase/diacylglycerol kinase-like"/>
    <property type="match status" value="1"/>
</dbReference>
<dbReference type="InterPro" id="IPR017438">
    <property type="entry name" value="ATP-NAD_kinase_N"/>
</dbReference>
<dbReference type="Proteomes" id="UP001169006">
    <property type="component" value="Unassembled WGS sequence"/>
</dbReference>
<dbReference type="Gene3D" id="2.60.200.40">
    <property type="match status" value="1"/>
</dbReference>
<dbReference type="InterPro" id="IPR001206">
    <property type="entry name" value="Diacylglycerol_kinase_cat_dom"/>
</dbReference>
<feature type="domain" description="DAGKc" evidence="1">
    <location>
        <begin position="1"/>
        <end position="131"/>
    </location>
</feature>
<dbReference type="EMBL" id="JAUKWQ010000001">
    <property type="protein sequence ID" value="MDO1581601.1"/>
    <property type="molecule type" value="Genomic_DNA"/>
</dbReference>
<keyword evidence="3" id="KW-1185">Reference proteome</keyword>
<evidence type="ECO:0000313" key="3">
    <source>
        <dbReference type="Proteomes" id="UP001169006"/>
    </source>
</evidence>
<sequence length="319" mass="34528">MKLVAILNRDGGTFKTTDMDAYCARAVEIFRAAGHDFECRVVGGREVVDAMRRVADENGVEGLVAGGGDGTISAAAGIAWKSGLALGVIPAGTMNLFSRTLKLPLDIWQVLDVLAGGQVQNVDIASANGRSFVHQFSAGLHARMVRYRNSMNFASRLGKMRASTRAALGVMFNPPVFEMEFNAEGKTGYRKVSAISVSNNEFGNEPLMYADSLTGGHLGFYTAEPLSPAGVAKLTFDILRGRLKESEAVTAMKVTEVELHFPKARHDIRCVIDGELLPMERDVKLKIHAGELKVIVREPQQPIEQVQAQDGIENQPAAL</sequence>
<dbReference type="PANTHER" id="PTHR30492">
    <property type="entry name" value="METHYLGLYOXAL SYNTHASE"/>
    <property type="match status" value="1"/>
</dbReference>